<evidence type="ECO:0000256" key="1">
    <source>
        <dbReference type="SAM" id="MobiDB-lite"/>
    </source>
</evidence>
<evidence type="ECO:0000313" key="3">
    <source>
        <dbReference type="EMBL" id="XDV72272.1"/>
    </source>
</evidence>
<feature type="transmembrane region" description="Helical" evidence="2">
    <location>
        <begin position="165"/>
        <end position="186"/>
    </location>
</feature>
<sequence>MRSKTTTSFRSRRMTWVVPAALIALSLIPVIAGAARLTQLTGGATVTPENARFFASPLPVITHIVTVTVYSLLGAFQFVPPLRRGPGLRRRRRSWHEISGRILVPAGLLAGLSGLWMSVFYTLPETDGEALLVLRLIFGTAMVGGIILGILAIRRRDFAAHGAWMTRAYAIALGAGTQALVLLPWILMVGPTDETTRATLMGASWVINLVVAEYAIRRRHAAPGRGTRPAGRVPTPATTTAGHRSVP</sequence>
<gene>
    <name evidence="3" type="ORF">ABQM86_03560</name>
</gene>
<dbReference type="RefSeq" id="WP_369745940.1">
    <property type="nucleotide sequence ID" value="NZ_CP165735.1"/>
</dbReference>
<reference evidence="3" key="1">
    <citation type="submission" date="2024-07" db="EMBL/GenBank/DDBJ databases">
        <authorList>
            <person name="Li J."/>
            <person name="Wei H."/>
            <person name="Ma J."/>
        </authorList>
    </citation>
    <scope>NUCLEOTIDE SEQUENCE</scope>
    <source>
        <strain evidence="3">AMU7</strain>
    </source>
</reference>
<protein>
    <submittedName>
        <fullName evidence="3">DUF2306 domain-containing protein</fullName>
    </submittedName>
</protein>
<feature type="transmembrane region" description="Helical" evidence="2">
    <location>
        <begin position="198"/>
        <end position="216"/>
    </location>
</feature>
<dbReference type="EMBL" id="CP165735">
    <property type="protein sequence ID" value="XDV72272.1"/>
    <property type="molecule type" value="Genomic_DNA"/>
</dbReference>
<keyword evidence="2" id="KW-0472">Membrane</keyword>
<keyword evidence="2" id="KW-0812">Transmembrane</keyword>
<evidence type="ECO:0000256" key="2">
    <source>
        <dbReference type="SAM" id="Phobius"/>
    </source>
</evidence>
<feature type="transmembrane region" description="Helical" evidence="2">
    <location>
        <begin position="100"/>
        <end position="121"/>
    </location>
</feature>
<dbReference type="Pfam" id="PF10067">
    <property type="entry name" value="DUF2306"/>
    <property type="match status" value="1"/>
</dbReference>
<organism evidence="3">
    <name type="scientific">Paenarthrobacter sp. AMU7</name>
    <dbReference type="NCBI Taxonomy" id="3162492"/>
    <lineage>
        <taxon>Bacteria</taxon>
        <taxon>Bacillati</taxon>
        <taxon>Actinomycetota</taxon>
        <taxon>Actinomycetes</taxon>
        <taxon>Micrococcales</taxon>
        <taxon>Micrococcaceae</taxon>
        <taxon>Paenarthrobacter</taxon>
    </lineage>
</organism>
<accession>A0AB39YQX7</accession>
<feature type="transmembrane region" description="Helical" evidence="2">
    <location>
        <begin position="58"/>
        <end position="79"/>
    </location>
</feature>
<feature type="transmembrane region" description="Helical" evidence="2">
    <location>
        <begin position="133"/>
        <end position="153"/>
    </location>
</feature>
<keyword evidence="2" id="KW-1133">Transmembrane helix</keyword>
<name>A0AB39YQX7_9MICC</name>
<proteinExistence type="predicted"/>
<dbReference type="AlphaFoldDB" id="A0AB39YQX7"/>
<feature type="region of interest" description="Disordered" evidence="1">
    <location>
        <begin position="222"/>
        <end position="247"/>
    </location>
</feature>
<dbReference type="InterPro" id="IPR018750">
    <property type="entry name" value="DUF2306_membrane"/>
</dbReference>
<feature type="compositionally biased region" description="Polar residues" evidence="1">
    <location>
        <begin position="236"/>
        <end position="247"/>
    </location>
</feature>